<evidence type="ECO:0000256" key="2">
    <source>
        <dbReference type="ARBA" id="ARBA00004286"/>
    </source>
</evidence>
<proteinExistence type="inferred from homology"/>
<dbReference type="GO" id="GO:0000724">
    <property type="term" value="P:double-strand break repair via homologous recombination"/>
    <property type="evidence" value="ECO:0007669"/>
    <property type="project" value="TreeGrafter"/>
</dbReference>
<dbReference type="FunFam" id="3.40.50.300:FF:001301">
    <property type="entry name" value="Structural maintenance of chromosomes 5"/>
    <property type="match status" value="1"/>
</dbReference>
<dbReference type="EMBL" id="JAVHJO010000011">
    <property type="protein sequence ID" value="KAK6533267.1"/>
    <property type="molecule type" value="Genomic_DNA"/>
</dbReference>
<evidence type="ECO:0000259" key="12">
    <source>
        <dbReference type="Pfam" id="PF02463"/>
    </source>
</evidence>
<dbReference type="Pfam" id="PF02463">
    <property type="entry name" value="SMC_N"/>
    <property type="match status" value="1"/>
</dbReference>
<evidence type="ECO:0000313" key="13">
    <source>
        <dbReference type="EMBL" id="KAK6533267.1"/>
    </source>
</evidence>
<evidence type="ECO:0000256" key="10">
    <source>
        <dbReference type="SAM" id="Coils"/>
    </source>
</evidence>
<evidence type="ECO:0000256" key="8">
    <source>
        <dbReference type="ARBA" id="ARBA00023054"/>
    </source>
</evidence>
<feature type="compositionally biased region" description="Basic and acidic residues" evidence="11">
    <location>
        <begin position="45"/>
        <end position="54"/>
    </location>
</feature>
<feature type="coiled-coil region" evidence="10">
    <location>
        <begin position="752"/>
        <end position="838"/>
    </location>
</feature>
<comment type="subcellular location">
    <subcellularLocation>
        <location evidence="2">Chromosome</location>
    </subcellularLocation>
    <subcellularLocation>
        <location evidence="1">Nucleus</location>
    </subcellularLocation>
</comment>
<evidence type="ECO:0000256" key="11">
    <source>
        <dbReference type="SAM" id="MobiDB-lite"/>
    </source>
</evidence>
<comment type="caution">
    <text evidence="13">The sequence shown here is derived from an EMBL/GenBank/DDBJ whole genome shotgun (WGS) entry which is preliminary data.</text>
</comment>
<reference evidence="13 14" key="1">
    <citation type="submission" date="2019-10" db="EMBL/GenBank/DDBJ databases">
        <authorList>
            <person name="Palmer J.M."/>
        </authorList>
    </citation>
    <scope>NUCLEOTIDE SEQUENCE [LARGE SCALE GENOMIC DNA]</scope>
    <source>
        <strain evidence="13 14">TWF694</strain>
    </source>
</reference>
<dbReference type="InterPro" id="IPR003395">
    <property type="entry name" value="RecF/RecN/SMC_N"/>
</dbReference>
<feature type="compositionally biased region" description="Acidic residues" evidence="11">
    <location>
        <begin position="73"/>
        <end position="98"/>
    </location>
</feature>
<dbReference type="PANTHER" id="PTHR45916">
    <property type="entry name" value="STRUCTURAL MAINTENANCE OF CHROMOSOMES PROTEIN 5"/>
    <property type="match status" value="1"/>
</dbReference>
<dbReference type="GO" id="GO:0005634">
    <property type="term" value="C:nucleus"/>
    <property type="evidence" value="ECO:0007669"/>
    <property type="project" value="UniProtKB-SubCell"/>
</dbReference>
<dbReference type="GO" id="GO:0005524">
    <property type="term" value="F:ATP binding"/>
    <property type="evidence" value="ECO:0007669"/>
    <property type="project" value="UniProtKB-KW"/>
</dbReference>
<evidence type="ECO:0000256" key="7">
    <source>
        <dbReference type="ARBA" id="ARBA00022840"/>
    </source>
</evidence>
<organism evidence="13 14">
    <name type="scientific">Orbilia ellipsospora</name>
    <dbReference type="NCBI Taxonomy" id="2528407"/>
    <lineage>
        <taxon>Eukaryota</taxon>
        <taxon>Fungi</taxon>
        <taxon>Dikarya</taxon>
        <taxon>Ascomycota</taxon>
        <taxon>Pezizomycotina</taxon>
        <taxon>Orbiliomycetes</taxon>
        <taxon>Orbiliales</taxon>
        <taxon>Orbiliaceae</taxon>
        <taxon>Orbilia</taxon>
    </lineage>
</organism>
<evidence type="ECO:0000256" key="3">
    <source>
        <dbReference type="ARBA" id="ARBA00010171"/>
    </source>
</evidence>
<dbReference type="Gene3D" id="3.40.50.300">
    <property type="entry name" value="P-loop containing nucleotide triphosphate hydrolases"/>
    <property type="match status" value="2"/>
</dbReference>
<accession>A0AAV9X2L2</accession>
<evidence type="ECO:0000256" key="4">
    <source>
        <dbReference type="ARBA" id="ARBA00018687"/>
    </source>
</evidence>
<name>A0AAV9X2L2_9PEZI</name>
<dbReference type="InterPro" id="IPR027417">
    <property type="entry name" value="P-loop_NTPase"/>
</dbReference>
<dbReference type="Proteomes" id="UP001365542">
    <property type="component" value="Unassembled WGS sequence"/>
</dbReference>
<evidence type="ECO:0000256" key="1">
    <source>
        <dbReference type="ARBA" id="ARBA00004123"/>
    </source>
</evidence>
<keyword evidence="6" id="KW-0547">Nucleotide-binding</keyword>
<protein>
    <recommendedName>
        <fullName evidence="4">Structural maintenance of chromosomes protein 5</fullName>
    </recommendedName>
</protein>
<dbReference type="GO" id="GO:0003697">
    <property type="term" value="F:single-stranded DNA binding"/>
    <property type="evidence" value="ECO:0007669"/>
    <property type="project" value="TreeGrafter"/>
</dbReference>
<feature type="coiled-coil region" evidence="10">
    <location>
        <begin position="895"/>
        <end position="1009"/>
    </location>
</feature>
<keyword evidence="14" id="KW-1185">Reference proteome</keyword>
<feature type="coiled-coil region" evidence="10">
    <location>
        <begin position="370"/>
        <end position="512"/>
    </location>
</feature>
<dbReference type="GO" id="GO:0030915">
    <property type="term" value="C:Smc5-Smc6 complex"/>
    <property type="evidence" value="ECO:0007669"/>
    <property type="project" value="TreeGrafter"/>
</dbReference>
<keyword evidence="7" id="KW-0067">ATP-binding</keyword>
<feature type="region of interest" description="Disordered" evidence="11">
    <location>
        <begin position="1"/>
        <end position="98"/>
    </location>
</feature>
<feature type="compositionally biased region" description="Low complexity" evidence="11">
    <location>
        <begin position="1"/>
        <end position="15"/>
    </location>
</feature>
<evidence type="ECO:0000256" key="9">
    <source>
        <dbReference type="ARBA" id="ARBA00023242"/>
    </source>
</evidence>
<evidence type="ECO:0000313" key="14">
    <source>
        <dbReference type="Proteomes" id="UP001365542"/>
    </source>
</evidence>
<evidence type="ECO:0000256" key="6">
    <source>
        <dbReference type="ARBA" id="ARBA00022741"/>
    </source>
</evidence>
<feature type="domain" description="RecF/RecN/SMC N-terminal" evidence="12">
    <location>
        <begin position="139"/>
        <end position="1144"/>
    </location>
</feature>
<keyword evidence="8 10" id="KW-0175">Coiled coil</keyword>
<feature type="compositionally biased region" description="Polar residues" evidence="11">
    <location>
        <begin position="28"/>
        <end position="44"/>
    </location>
</feature>
<dbReference type="PANTHER" id="PTHR45916:SF1">
    <property type="entry name" value="STRUCTURAL MAINTENANCE OF CHROMOSOMES PROTEIN 5"/>
    <property type="match status" value="1"/>
</dbReference>
<keyword evidence="5" id="KW-0158">Chromosome</keyword>
<dbReference type="SUPFAM" id="SSF52540">
    <property type="entry name" value="P-loop containing nucleoside triphosphate hydrolases"/>
    <property type="match status" value="1"/>
</dbReference>
<comment type="similarity">
    <text evidence="3">Belongs to the SMC family. SMC5 subfamily.</text>
</comment>
<gene>
    <name evidence="13" type="primary">SMC5</name>
    <name evidence="13" type="ORF">TWF694_002220</name>
</gene>
<keyword evidence="9" id="KW-0539">Nucleus</keyword>
<dbReference type="AlphaFoldDB" id="A0AAV9X2L2"/>
<sequence length="1190" mass="135539">MPFLVSSQRSRSSNSDADESDPEKPVSRTANPQASSSKLTITSKRSLEGEEISHPLRSASGTKRRRLTPHEDNETDEDEMEADGGGEGADGNDYEDENREVVIPVAEDYDSDESETGMADSLEKMRKTVEEIPHAPGAIVKVQLENFVTYTKVTFEPGPSLNMVIGPNGTGKSTLVCAICLGLGFGPEHLGRAKDVAEFVKNGSNFATIEIELKCRPTDEMNPTIKRRIGRDGSSQYWMDGKKSSRNAVNQLTKLMNIQIDNLCQFLPQDRVVEFAGLGPVPLLRETQRAAAPPEVLKDHETLKKLRSLEAGLELALDSDRQALGTMENRQKVLERDVAKLRERQAIQEYIKLLENAIPFVQYQVFRGARDTVKAEYAACREQLKSIEREQEPQMKQIEEAEKLRDELKQWLEDERAFLLSAEKDLKGAKENGLDAVKTKEIKAEADLKALIDEERDRKQNIEKTRKRIDQLEKTLANDPGPLDVTEYNRKMEDTNKVIRGVRNELNEINRVIVPLKAEVDQRRREISAAQDWISKMDNLTGRRVEFLRRAFPESHTVYEWLQRNKHKFKGPVYGPPMIECSIKNANYQAEIEALFSQGDIISFTCTNKADFDELMIAVYGDNKDRKGLGVSSVPIKYIEKTLEDFPRIASGEEVRSWGFDGLALDFIDGPEEVLSMLCNVLSLHRIGVSKSKLSALQQQAIKTGKNMAKWVAGNVLTIIRRRAEYGAETEVNAMIRDAKYFKTAQVETSRLSHIKARKSELESEVEERLDEINAKMGNSQDLERQLKSLEAEKTSIINEKAAKQQVLSQYDKAKTHMQNEQEKLSRYESEGRDFKLKVAEQETSMVELSMERVGAASLYAERVRDFVSRYDNMAAAELHFIEASSNLQHYNTWNQSFKDRIEGKRKQCDEVKARYDNVIAQAAKARDECRELMSTLSSAQSEEIQSTHSKKAVDELKAEIQQEEIRLESIHEGNPNAIKQYETREKEINDLRTTMEKKEADLSKHRSAIRDVRGRWEPRIDQLVSNISDAFSRSFEFIHCAGAVRIRKEGIDGCDFENWAIEIMVKFREAENMQVLTAQRQSGGERAVSTVFYLMALQSLARAPFRVVDEINQGMDPRNERLVHKRMVKIACKKHTSQYFLITPKLLVDLDYHERMKVLCINSGDWVAEDHIQDFQRYLAVGRRLMAAS</sequence>
<evidence type="ECO:0000256" key="5">
    <source>
        <dbReference type="ARBA" id="ARBA00022454"/>
    </source>
</evidence>